<proteinExistence type="predicted"/>
<comment type="caution">
    <text evidence="1">The sequence shown here is derived from an EMBL/GenBank/DDBJ whole genome shotgun (WGS) entry which is preliminary data.</text>
</comment>
<name>A0A101JAP1_9ACTN</name>
<evidence type="ECO:0000313" key="2">
    <source>
        <dbReference type="Proteomes" id="UP000053923"/>
    </source>
</evidence>
<evidence type="ECO:0000313" key="1">
    <source>
        <dbReference type="EMBL" id="KUL23313.1"/>
    </source>
</evidence>
<accession>A0A101JAP1</accession>
<dbReference type="EMBL" id="LLZG01000388">
    <property type="protein sequence ID" value="KUL23313.1"/>
    <property type="molecule type" value="Genomic_DNA"/>
</dbReference>
<protein>
    <submittedName>
        <fullName evidence="1">Uncharacterized protein</fullName>
    </submittedName>
</protein>
<keyword evidence="2" id="KW-1185">Reference proteome</keyword>
<reference evidence="2" key="1">
    <citation type="submission" date="2015-10" db="EMBL/GenBank/DDBJ databases">
        <authorList>
            <person name="Ju K.-S."/>
            <person name="Doroghazi J.R."/>
            <person name="Metcalf W.W."/>
        </authorList>
    </citation>
    <scope>NUCLEOTIDE SEQUENCE [LARGE SCALE GENOMIC DNA]</scope>
    <source>
        <strain evidence="2">NRRL 3151</strain>
    </source>
</reference>
<dbReference type="AlphaFoldDB" id="A0A101JAP1"/>
<gene>
    <name evidence="1" type="ORF">ADL12_40325</name>
</gene>
<organism evidence="1 2">
    <name type="scientific">Streptomyces regalis</name>
    <dbReference type="NCBI Taxonomy" id="68262"/>
    <lineage>
        <taxon>Bacteria</taxon>
        <taxon>Bacillati</taxon>
        <taxon>Actinomycetota</taxon>
        <taxon>Actinomycetes</taxon>
        <taxon>Kitasatosporales</taxon>
        <taxon>Streptomycetaceae</taxon>
        <taxon>Streptomyces</taxon>
    </lineage>
</organism>
<dbReference type="Proteomes" id="UP000053923">
    <property type="component" value="Unassembled WGS sequence"/>
</dbReference>
<sequence>MTLHGMNSTASRQRCTGESYQSLQALLVAGEDACRIPAALPAQAELEAAIALRVAKMGGLSKHPWGIEKLVPRADQLNVDLLNEPYVVSYWAEMLLPRLVDDVCDVRDAISGVGGLRYRSSSSAVRLFRPGMVGSVLLKGFDPRWWERIARRIYEREPRTAVFVESDWSRRERAAGRASRESSVMDPAIASALLRRVRATCGLGEANGTDVWCSAIGHETFWTLEATDGPACSELAPLLTDGPTGLGWRVNTFNCLCEQGRDGCSVNMTAWDESVSVRYLNLRWGRLTITDQTRASIAEMNRMAFR</sequence>